<dbReference type="RefSeq" id="XP_066803916.1">
    <property type="nucleotide sequence ID" value="XM_066945227.1"/>
</dbReference>
<feature type="coiled-coil region" evidence="1">
    <location>
        <begin position="667"/>
        <end position="694"/>
    </location>
</feature>
<sequence length="699" mass="76543">MSLRRLVRSPASSLAQQVGARKVQSLSTICSRCRPRQSQLLRKSVLPPSRSLLPTQRQRTYASAAATAITSPPDIPSLILTRETPRSLPVAGAASITSLLEDIRRLLVTEIGGADLWLGRVETALEDLELQRRGRIGVIGDPLAAPHDVVSALLQDPLTDSEETRQALIRRHEASNIEVFKIRQDANLHRDPEALAIPSSWLQSTGYDVVEINSQNTDAALSALLSADAHIVVLDPIRLINTAQLSAILPAILARQSAHLVINGHLPPNVTQAELETNLRDQLSRIKIETEDGTTFDQATSTISFTQANQALSALDALAIGLGDHSASSSSSRAEAFEVFQRRFLESHIGPLQTTLYQSLAPLSQPQLHTAKQTATLAIAHISNIISADRDSTRAASRTVSELRRSAMQAASKAKHTSVVSRGIEGAVVEGGVKYEMDKIKAEIERSFDGRLSWLGLVGRLRVDDVALELGGYVGNRFGVELERQIIFETGELSQLQTSLDHDADHTIRQLSNPTHGPKPKTHPFTSPLLTNHLSTLSLSIPPLAPTSLLTPILTRRDQMLNQSVPRLQLSAQRALLSTYSTAFLGVSLSWVSYVPPLSTISAGTATGLGLLSIVASLAMGQRLWGRAQKRFWRDWKRITGMMKGDLQTRFQFALETQILAKPIAAADGLEKLIEKREKRLDELQDRVDKLRLRSQTDR</sequence>
<evidence type="ECO:0000256" key="1">
    <source>
        <dbReference type="SAM" id="Coils"/>
    </source>
</evidence>
<dbReference type="InterPro" id="IPR056196">
    <property type="entry name" value="Mmc1_C"/>
</dbReference>
<feature type="domain" description="Mmc1 C-terminal" evidence="2">
    <location>
        <begin position="439"/>
        <end position="634"/>
    </location>
</feature>
<gene>
    <name evidence="3" type="ORF">IAR55_002110</name>
</gene>
<keyword evidence="4" id="KW-1185">Reference proteome</keyword>
<dbReference type="GeneID" id="92179369"/>
<comment type="caution">
    <text evidence="3">The sequence shown here is derived from an EMBL/GenBank/DDBJ whole genome shotgun (WGS) entry which is preliminary data.</text>
</comment>
<dbReference type="PANTHER" id="PTHR38644:SF1">
    <property type="entry name" value="EXPRESSED PROTEIN"/>
    <property type="match status" value="1"/>
</dbReference>
<reference evidence="3 4" key="1">
    <citation type="journal article" date="2024" name="bioRxiv">
        <title>Comparative genomics of Cryptococcus and Kwoniella reveals pathogenesis evolution and contrasting karyotype dynamics via intercentromeric recombination or chromosome fusion.</title>
        <authorList>
            <person name="Coelho M.A."/>
            <person name="David-Palma M."/>
            <person name="Shea T."/>
            <person name="Bowers K."/>
            <person name="McGinley-Smith S."/>
            <person name="Mohammad A.W."/>
            <person name="Gnirke A."/>
            <person name="Yurkov A.M."/>
            <person name="Nowrousian M."/>
            <person name="Sun S."/>
            <person name="Cuomo C.A."/>
            <person name="Heitman J."/>
        </authorList>
    </citation>
    <scope>NUCLEOTIDE SEQUENCE [LARGE SCALE GENOMIC DNA]</scope>
    <source>
        <strain evidence="3 4">CBS 13917</strain>
    </source>
</reference>
<dbReference type="KEGG" id="kne:92179369"/>
<dbReference type="AlphaFoldDB" id="A0AAW0Z1J1"/>
<evidence type="ECO:0000259" key="2">
    <source>
        <dbReference type="Pfam" id="PF23868"/>
    </source>
</evidence>
<dbReference type="PANTHER" id="PTHR38644">
    <property type="entry name" value="EXPRESSED PROTEIN"/>
    <property type="match status" value="1"/>
</dbReference>
<name>A0AAW0Z1J1_9TREE</name>
<dbReference type="EMBL" id="JBCAWK010000004">
    <property type="protein sequence ID" value="KAK8861291.1"/>
    <property type="molecule type" value="Genomic_DNA"/>
</dbReference>
<proteinExistence type="predicted"/>
<keyword evidence="1" id="KW-0175">Coiled coil</keyword>
<evidence type="ECO:0000313" key="3">
    <source>
        <dbReference type="EMBL" id="KAK8861291.1"/>
    </source>
</evidence>
<dbReference type="Proteomes" id="UP001388673">
    <property type="component" value="Unassembled WGS sequence"/>
</dbReference>
<organism evidence="3 4">
    <name type="scientific">Kwoniella newhampshirensis</name>
    <dbReference type="NCBI Taxonomy" id="1651941"/>
    <lineage>
        <taxon>Eukaryota</taxon>
        <taxon>Fungi</taxon>
        <taxon>Dikarya</taxon>
        <taxon>Basidiomycota</taxon>
        <taxon>Agaricomycotina</taxon>
        <taxon>Tremellomycetes</taxon>
        <taxon>Tremellales</taxon>
        <taxon>Cryptococcaceae</taxon>
        <taxon>Kwoniella</taxon>
    </lineage>
</organism>
<dbReference type="Pfam" id="PF23868">
    <property type="entry name" value="Mmc1_C"/>
    <property type="match status" value="1"/>
</dbReference>
<evidence type="ECO:0000313" key="4">
    <source>
        <dbReference type="Proteomes" id="UP001388673"/>
    </source>
</evidence>
<accession>A0AAW0Z1J1</accession>
<protein>
    <recommendedName>
        <fullName evidence="2">Mmc1 C-terminal domain-containing protein</fullName>
    </recommendedName>
</protein>